<dbReference type="OrthoDB" id="2018507at2759"/>
<dbReference type="InParanoid" id="A0A1E7FEA7"/>
<feature type="domain" description="Protein kinase" evidence="9">
    <location>
        <begin position="1"/>
        <end position="252"/>
    </location>
</feature>
<evidence type="ECO:0000256" key="6">
    <source>
        <dbReference type="ARBA" id="ARBA00022840"/>
    </source>
</evidence>
<keyword evidence="11" id="KW-1185">Reference proteome</keyword>
<proteinExistence type="predicted"/>
<dbReference type="SUPFAM" id="SSF56112">
    <property type="entry name" value="Protein kinase-like (PK-like)"/>
    <property type="match status" value="1"/>
</dbReference>
<dbReference type="Proteomes" id="UP000095751">
    <property type="component" value="Unassembled WGS sequence"/>
</dbReference>
<dbReference type="GO" id="GO:0005737">
    <property type="term" value="C:cytoplasm"/>
    <property type="evidence" value="ECO:0007669"/>
    <property type="project" value="TreeGrafter"/>
</dbReference>
<keyword evidence="4" id="KW-0547">Nucleotide-binding</keyword>
<protein>
    <recommendedName>
        <fullName evidence="1">non-specific serine/threonine protein kinase</fullName>
        <ecNumber evidence="1">2.7.11.1</ecNumber>
    </recommendedName>
</protein>
<evidence type="ECO:0000259" key="9">
    <source>
        <dbReference type="PROSITE" id="PS50011"/>
    </source>
</evidence>
<dbReference type="PANTHER" id="PTHR22967:SF57">
    <property type="entry name" value="AUXILIN, ISOFORM A-RELATED"/>
    <property type="match status" value="1"/>
</dbReference>
<dbReference type="PANTHER" id="PTHR22967">
    <property type="entry name" value="SERINE/THREONINE PROTEIN KINASE"/>
    <property type="match status" value="1"/>
</dbReference>
<sequence length="252" mass="28234">VLKVTSIHSRAQRDIAEKEAKLLSRLSHPSIVKMYNACYRTASQQQSGKRGKDQSNTGKERPQHLILMEYCEGGHALDVCNKLASQGQRFDLSTLIIAFGQICNAVSYLHAQRPPIVHRDLKPVNFLVKNGAYKLCDFGSAVFGHVDLRTPKARSDAEDVVQKTTTQMFRAPEMIDLFVTKKLTQSTDVWALGCCLYSLAFLQNCFEEGSNLAILSRKYTIPDDNPYGDGLVELIDRMLAVDYKARADMTEV</sequence>
<evidence type="ECO:0000313" key="10">
    <source>
        <dbReference type="EMBL" id="OEU16487.1"/>
    </source>
</evidence>
<dbReference type="GO" id="GO:0004674">
    <property type="term" value="F:protein serine/threonine kinase activity"/>
    <property type="evidence" value="ECO:0007669"/>
    <property type="project" value="UniProtKB-KW"/>
</dbReference>
<feature type="non-terminal residue" evidence="10">
    <location>
        <position position="1"/>
    </location>
</feature>
<dbReference type="Gene3D" id="1.10.510.10">
    <property type="entry name" value="Transferase(Phosphotransferase) domain 1"/>
    <property type="match status" value="1"/>
</dbReference>
<dbReference type="KEGG" id="fcy:FRACYDRAFT_159335"/>
<reference evidence="10 11" key="1">
    <citation type="submission" date="2016-09" db="EMBL/GenBank/DDBJ databases">
        <title>Extensive genetic diversity and differential bi-allelic expression allows diatom success in the polar Southern Ocean.</title>
        <authorList>
            <consortium name="DOE Joint Genome Institute"/>
            <person name="Mock T."/>
            <person name="Otillar R.P."/>
            <person name="Strauss J."/>
            <person name="Dupont C."/>
            <person name="Frickenhaus S."/>
            <person name="Maumus F."/>
            <person name="Mcmullan M."/>
            <person name="Sanges R."/>
            <person name="Schmutz J."/>
            <person name="Toseland A."/>
            <person name="Valas R."/>
            <person name="Veluchamy A."/>
            <person name="Ward B.J."/>
            <person name="Allen A."/>
            <person name="Barry K."/>
            <person name="Falciatore A."/>
            <person name="Ferrante M."/>
            <person name="Fortunato A.E."/>
            <person name="Gloeckner G."/>
            <person name="Gruber A."/>
            <person name="Hipkin R."/>
            <person name="Janech M."/>
            <person name="Kroth P."/>
            <person name="Leese F."/>
            <person name="Lindquist E."/>
            <person name="Lyon B.R."/>
            <person name="Martin J."/>
            <person name="Mayer C."/>
            <person name="Parker M."/>
            <person name="Quesneville H."/>
            <person name="Raymond J."/>
            <person name="Uhlig C."/>
            <person name="Valentin K.U."/>
            <person name="Worden A.Z."/>
            <person name="Armbrust E.V."/>
            <person name="Bowler C."/>
            <person name="Green B."/>
            <person name="Moulton V."/>
            <person name="Van Oosterhout C."/>
            <person name="Grigoriev I."/>
        </authorList>
    </citation>
    <scope>NUCLEOTIDE SEQUENCE [LARGE SCALE GENOMIC DNA]</scope>
    <source>
        <strain evidence="10 11">CCMP1102</strain>
    </source>
</reference>
<comment type="catalytic activity">
    <reaction evidence="8">
        <text>L-seryl-[protein] + ATP = O-phospho-L-seryl-[protein] + ADP + H(+)</text>
        <dbReference type="Rhea" id="RHEA:17989"/>
        <dbReference type="Rhea" id="RHEA-COMP:9863"/>
        <dbReference type="Rhea" id="RHEA-COMP:11604"/>
        <dbReference type="ChEBI" id="CHEBI:15378"/>
        <dbReference type="ChEBI" id="CHEBI:29999"/>
        <dbReference type="ChEBI" id="CHEBI:30616"/>
        <dbReference type="ChEBI" id="CHEBI:83421"/>
        <dbReference type="ChEBI" id="CHEBI:456216"/>
        <dbReference type="EC" id="2.7.11.1"/>
    </reaction>
</comment>
<dbReference type="PROSITE" id="PS00108">
    <property type="entry name" value="PROTEIN_KINASE_ST"/>
    <property type="match status" value="1"/>
</dbReference>
<evidence type="ECO:0000256" key="4">
    <source>
        <dbReference type="ARBA" id="ARBA00022741"/>
    </source>
</evidence>
<dbReference type="InterPro" id="IPR008271">
    <property type="entry name" value="Ser/Thr_kinase_AS"/>
</dbReference>
<evidence type="ECO:0000256" key="7">
    <source>
        <dbReference type="ARBA" id="ARBA00047899"/>
    </source>
</evidence>
<dbReference type="Pfam" id="PF00069">
    <property type="entry name" value="Pkinase"/>
    <property type="match status" value="1"/>
</dbReference>
<feature type="non-terminal residue" evidence="10">
    <location>
        <position position="252"/>
    </location>
</feature>
<organism evidence="10 11">
    <name type="scientific">Fragilariopsis cylindrus CCMP1102</name>
    <dbReference type="NCBI Taxonomy" id="635003"/>
    <lineage>
        <taxon>Eukaryota</taxon>
        <taxon>Sar</taxon>
        <taxon>Stramenopiles</taxon>
        <taxon>Ochrophyta</taxon>
        <taxon>Bacillariophyta</taxon>
        <taxon>Bacillariophyceae</taxon>
        <taxon>Bacillariophycidae</taxon>
        <taxon>Bacillariales</taxon>
        <taxon>Bacillariaceae</taxon>
        <taxon>Fragilariopsis</taxon>
    </lineage>
</organism>
<dbReference type="PROSITE" id="PS50011">
    <property type="entry name" value="PROTEIN_KINASE_DOM"/>
    <property type="match status" value="1"/>
</dbReference>
<dbReference type="GO" id="GO:0005524">
    <property type="term" value="F:ATP binding"/>
    <property type="evidence" value="ECO:0007669"/>
    <property type="project" value="UniProtKB-KW"/>
</dbReference>
<evidence type="ECO:0000256" key="3">
    <source>
        <dbReference type="ARBA" id="ARBA00022679"/>
    </source>
</evidence>
<dbReference type="EC" id="2.7.11.1" evidence="1"/>
<dbReference type="InterPro" id="IPR011009">
    <property type="entry name" value="Kinase-like_dom_sf"/>
</dbReference>
<dbReference type="AlphaFoldDB" id="A0A1E7FEA7"/>
<comment type="catalytic activity">
    <reaction evidence="7">
        <text>L-threonyl-[protein] + ATP = O-phospho-L-threonyl-[protein] + ADP + H(+)</text>
        <dbReference type="Rhea" id="RHEA:46608"/>
        <dbReference type="Rhea" id="RHEA-COMP:11060"/>
        <dbReference type="Rhea" id="RHEA-COMP:11605"/>
        <dbReference type="ChEBI" id="CHEBI:15378"/>
        <dbReference type="ChEBI" id="CHEBI:30013"/>
        <dbReference type="ChEBI" id="CHEBI:30616"/>
        <dbReference type="ChEBI" id="CHEBI:61977"/>
        <dbReference type="ChEBI" id="CHEBI:456216"/>
        <dbReference type="EC" id="2.7.11.1"/>
    </reaction>
</comment>
<dbReference type="InterPro" id="IPR000719">
    <property type="entry name" value="Prot_kinase_dom"/>
</dbReference>
<evidence type="ECO:0000313" key="11">
    <source>
        <dbReference type="Proteomes" id="UP000095751"/>
    </source>
</evidence>
<keyword evidence="2" id="KW-0723">Serine/threonine-protein kinase</keyword>
<name>A0A1E7FEA7_9STRA</name>
<evidence type="ECO:0000256" key="8">
    <source>
        <dbReference type="ARBA" id="ARBA00048679"/>
    </source>
</evidence>
<evidence type="ECO:0000256" key="5">
    <source>
        <dbReference type="ARBA" id="ARBA00022777"/>
    </source>
</evidence>
<dbReference type="EMBL" id="KV784358">
    <property type="protein sequence ID" value="OEU16487.1"/>
    <property type="molecule type" value="Genomic_DNA"/>
</dbReference>
<keyword evidence="6" id="KW-0067">ATP-binding</keyword>
<accession>A0A1E7FEA7</accession>
<keyword evidence="5 10" id="KW-0418">Kinase</keyword>
<dbReference type="SMART" id="SM00220">
    <property type="entry name" value="S_TKc"/>
    <property type="match status" value="1"/>
</dbReference>
<evidence type="ECO:0000256" key="2">
    <source>
        <dbReference type="ARBA" id="ARBA00022527"/>
    </source>
</evidence>
<evidence type="ECO:0000256" key="1">
    <source>
        <dbReference type="ARBA" id="ARBA00012513"/>
    </source>
</evidence>
<keyword evidence="3" id="KW-0808">Transferase</keyword>
<gene>
    <name evidence="10" type="ORF">FRACYDRAFT_159335</name>
</gene>